<evidence type="ECO:0000313" key="4">
    <source>
        <dbReference type="Proteomes" id="UP000674143"/>
    </source>
</evidence>
<comment type="caution">
    <text evidence="3">The sequence shown here is derived from an EMBL/GenBank/DDBJ whole genome shotgun (WGS) entry which is preliminary data.</text>
</comment>
<dbReference type="PANTHER" id="PTHR12245">
    <property type="entry name" value="SPRY DOMAIN CONTAINING SOCS BOX PROTEIN"/>
    <property type="match status" value="1"/>
</dbReference>
<dbReference type="Pfam" id="PF00622">
    <property type="entry name" value="SPRY"/>
    <property type="match status" value="1"/>
</dbReference>
<evidence type="ECO:0000259" key="2">
    <source>
        <dbReference type="Pfam" id="PF00622"/>
    </source>
</evidence>
<sequence length="711" mass="75251">MITEEGFLCALPLGGNDEGLSGLSSRMSACGTLSPVRDASALLSYTKATTPTLHTALSASALYPSTYPSDPYPSSAAPASQAAPSYDSYTYGSWAAPAPPLHSTTPAARSTESDAHAARSEAERQRHILHLERELAEEQRQRLAARLSSSASSAVRVSPSASEVRAPSPKASAEAPQREASEAPFSPPVDTTYNEACEELRDFSMEALAPPSSPSPPSAHVQARRQKPEEGAGVGVSGPNIESCKRLQEQHTQPCASPSPSLATSAVATGDFDGLPTVSAPLHPLQTLSPCRSSPEPHVPSKEATPLPSVDEQDPSVHITSNGASPSSPQRGPVPAEKRCTPRRPAPSPLPSEDDSLQGSPYKLNLVDCDVANAHEDEERLYEAYKRKLARIQEALRPFGGTGVLCATASIEARQAHRRRCGLTTPALRPSAPSAPLPPPQQRPFPYLMNTSAATAPPLSSPPLRSPRAFPVVRRAPSAGPSADPVVPLPRGRQLRLRWDLAHSGNIVVSSDGYVCKADATDALTLIGREYDGRLEDVLHRLVIPFYAMGNLGLTRGSLTFAFRWLSPAAMNRAPVRPGRGRRGGVAGVGKPDGGVGTQRPPALAFGFATRAFTGYGTQAPAFLYLSTGTLAQGVSTSSSAGTERPYGAPYEPGLELAARLDLEQGELEFYVEGVSMGVAFRFYPACHPAPLFPVVVFSSDMDVAELLYSL</sequence>
<evidence type="ECO:0000256" key="1">
    <source>
        <dbReference type="SAM" id="MobiDB-lite"/>
    </source>
</evidence>
<feature type="region of interest" description="Disordered" evidence="1">
    <location>
        <begin position="100"/>
        <end position="123"/>
    </location>
</feature>
<reference evidence="3 4" key="1">
    <citation type="submission" date="2021-02" db="EMBL/GenBank/DDBJ databases">
        <title>Leishmania (Mundinia) orientalis Genome sequencing and assembly.</title>
        <authorList>
            <person name="Almutairi H."/>
            <person name="Gatherer D."/>
        </authorList>
    </citation>
    <scope>NUCLEOTIDE SEQUENCE [LARGE SCALE GENOMIC DNA]</scope>
    <source>
        <strain evidence="3">LSCM4</strain>
    </source>
</reference>
<dbReference type="InterPro" id="IPR013320">
    <property type="entry name" value="ConA-like_dom_sf"/>
</dbReference>
<feature type="compositionally biased region" description="Low complexity" evidence="1">
    <location>
        <begin position="142"/>
        <end position="166"/>
    </location>
</feature>
<dbReference type="SUPFAM" id="SSF49899">
    <property type="entry name" value="Concanavalin A-like lectins/glucanases"/>
    <property type="match status" value="1"/>
</dbReference>
<feature type="region of interest" description="Disordered" evidence="1">
    <location>
        <begin position="425"/>
        <end position="466"/>
    </location>
</feature>
<keyword evidence="4" id="KW-1185">Reference proteome</keyword>
<dbReference type="InterPro" id="IPR043136">
    <property type="entry name" value="B30.2/SPRY_sf"/>
</dbReference>
<feature type="domain" description="SPRY" evidence="2">
    <location>
        <begin position="637"/>
        <end position="700"/>
    </location>
</feature>
<dbReference type="KEGG" id="loi:92360294"/>
<dbReference type="EMBL" id="JAFHLR010000025">
    <property type="protein sequence ID" value="KAG5477158.1"/>
    <property type="molecule type" value="Genomic_DNA"/>
</dbReference>
<organism evidence="3 4">
    <name type="scientific">Leishmania orientalis</name>
    <dbReference type="NCBI Taxonomy" id="2249476"/>
    <lineage>
        <taxon>Eukaryota</taxon>
        <taxon>Discoba</taxon>
        <taxon>Euglenozoa</taxon>
        <taxon>Kinetoplastea</taxon>
        <taxon>Metakinetoplastina</taxon>
        <taxon>Trypanosomatida</taxon>
        <taxon>Trypanosomatidae</taxon>
        <taxon>Leishmaniinae</taxon>
        <taxon>Leishmania</taxon>
    </lineage>
</organism>
<dbReference type="PANTHER" id="PTHR12245:SF5">
    <property type="entry name" value="SPRY DOMAIN-CONTAINING SOCS BOX PROTEIN 3"/>
    <property type="match status" value="1"/>
</dbReference>
<accession>A0A836KT10</accession>
<protein>
    <recommendedName>
        <fullName evidence="2">SPRY domain-containing protein</fullName>
    </recommendedName>
</protein>
<name>A0A836KT10_9TRYP</name>
<dbReference type="AlphaFoldDB" id="A0A836KT10"/>
<proteinExistence type="predicted"/>
<feature type="compositionally biased region" description="Polar residues" evidence="1">
    <location>
        <begin position="318"/>
        <end position="330"/>
    </location>
</feature>
<dbReference type="InterPro" id="IPR050672">
    <property type="entry name" value="FBXO45-Fsn/SPSB_families"/>
</dbReference>
<dbReference type="Proteomes" id="UP000674143">
    <property type="component" value="Chromosome 25"/>
</dbReference>
<dbReference type="CDD" id="cd11709">
    <property type="entry name" value="SPRY"/>
    <property type="match status" value="1"/>
</dbReference>
<feature type="region of interest" description="Disordered" evidence="1">
    <location>
        <begin position="142"/>
        <end position="191"/>
    </location>
</feature>
<feature type="region of interest" description="Disordered" evidence="1">
    <location>
        <begin position="206"/>
        <end position="361"/>
    </location>
</feature>
<dbReference type="Gene3D" id="2.60.120.920">
    <property type="match status" value="1"/>
</dbReference>
<feature type="compositionally biased region" description="Basic and acidic residues" evidence="1">
    <location>
        <begin position="111"/>
        <end position="123"/>
    </location>
</feature>
<dbReference type="RefSeq" id="XP_067062569.1">
    <property type="nucleotide sequence ID" value="XM_067206360.1"/>
</dbReference>
<dbReference type="GeneID" id="92360294"/>
<feature type="compositionally biased region" description="Pro residues" evidence="1">
    <location>
        <begin position="433"/>
        <end position="443"/>
    </location>
</feature>
<gene>
    <name evidence="3" type="ORF">LSCM4_04375</name>
</gene>
<dbReference type="InterPro" id="IPR003877">
    <property type="entry name" value="SPRY_dom"/>
</dbReference>
<feature type="compositionally biased region" description="Polar residues" evidence="1">
    <location>
        <begin position="250"/>
        <end position="267"/>
    </location>
</feature>
<evidence type="ECO:0000313" key="3">
    <source>
        <dbReference type="EMBL" id="KAG5477158.1"/>
    </source>
</evidence>